<evidence type="ECO:0000256" key="4">
    <source>
        <dbReference type="SAM" id="MobiDB-lite"/>
    </source>
</evidence>
<evidence type="ECO:0000256" key="2">
    <source>
        <dbReference type="ARBA" id="ARBA00022679"/>
    </source>
</evidence>
<dbReference type="InterPro" id="IPR011611">
    <property type="entry name" value="PfkB_dom"/>
</dbReference>
<evidence type="ECO:0000313" key="7">
    <source>
        <dbReference type="Proteomes" id="UP000309133"/>
    </source>
</evidence>
<dbReference type="GO" id="GO:0016301">
    <property type="term" value="F:kinase activity"/>
    <property type="evidence" value="ECO:0007669"/>
    <property type="project" value="UniProtKB-KW"/>
</dbReference>
<feature type="region of interest" description="Disordered" evidence="4">
    <location>
        <begin position="17"/>
        <end position="106"/>
    </location>
</feature>
<dbReference type="EMBL" id="SSSM01000002">
    <property type="protein sequence ID" value="THG32366.1"/>
    <property type="molecule type" value="Genomic_DNA"/>
</dbReference>
<comment type="similarity">
    <text evidence="1">Belongs to the carbohydrate kinase PfkB family.</text>
</comment>
<keyword evidence="3" id="KW-0418">Kinase</keyword>
<dbReference type="InterPro" id="IPR029056">
    <property type="entry name" value="Ribokinase-like"/>
</dbReference>
<protein>
    <recommendedName>
        <fullName evidence="5">Carbohydrate kinase PfkB domain-containing protein</fullName>
    </recommendedName>
</protein>
<dbReference type="SUPFAM" id="SSF53613">
    <property type="entry name" value="Ribokinase-like"/>
    <property type="match status" value="1"/>
</dbReference>
<keyword evidence="2" id="KW-0808">Transferase</keyword>
<dbReference type="Pfam" id="PF00294">
    <property type="entry name" value="PfkB"/>
    <property type="match status" value="1"/>
</dbReference>
<feature type="compositionally biased region" description="Low complexity" evidence="4">
    <location>
        <begin position="48"/>
        <end position="63"/>
    </location>
</feature>
<gene>
    <name evidence="6" type="ORF">E6C64_04940</name>
</gene>
<dbReference type="AlphaFoldDB" id="A0A4S4FSA7"/>
<accession>A0A4S4FSA7</accession>
<evidence type="ECO:0000256" key="1">
    <source>
        <dbReference type="ARBA" id="ARBA00010688"/>
    </source>
</evidence>
<evidence type="ECO:0000313" key="6">
    <source>
        <dbReference type="EMBL" id="THG32366.1"/>
    </source>
</evidence>
<keyword evidence="7" id="KW-1185">Reference proteome</keyword>
<feature type="domain" description="Carbohydrate kinase PfkB" evidence="5">
    <location>
        <begin position="119"/>
        <end position="406"/>
    </location>
</feature>
<dbReference type="Proteomes" id="UP000309133">
    <property type="component" value="Unassembled WGS sequence"/>
</dbReference>
<comment type="caution">
    <text evidence="6">The sequence shown here is derived from an EMBL/GenBank/DDBJ whole genome shotgun (WGS) entry which is preliminary data.</text>
</comment>
<dbReference type="Gene3D" id="3.40.1190.20">
    <property type="match status" value="1"/>
</dbReference>
<dbReference type="PANTHER" id="PTHR43320">
    <property type="entry name" value="SUGAR KINASE"/>
    <property type="match status" value="1"/>
</dbReference>
<reference evidence="6 7" key="1">
    <citation type="submission" date="2019-04" db="EMBL/GenBank/DDBJ databases">
        <authorList>
            <person name="Jiang L."/>
        </authorList>
    </citation>
    <scope>NUCLEOTIDE SEQUENCE [LARGE SCALE GENOMIC DNA]</scope>
    <source>
        <strain evidence="6 7">YIM 131853</strain>
    </source>
</reference>
<evidence type="ECO:0000259" key="5">
    <source>
        <dbReference type="Pfam" id="PF00294"/>
    </source>
</evidence>
<sequence>MPPRALTLRGSADRAWSSRTRCRSRSSGIRPSTIGCCSRRSPLPPRPACAARPSPRSCSASSSTHRRGFRSRSTSTSPATTCGWPARSPSHWPHDRPQTGIRRPPRRLVGETPVSFRFLVLGDVIDDIVVRPESEIRPDTDTDAVIELRAGGSGANVAAWLGYLGAAVEFVGTVAVGDVARHSAELIVHGVRASLSASDEPTGTIVVIARGDSRSMLTSRGANRTTGPALLTDEMLAAADHLHISGYSIFSGGPIRTLAGWAALIARAHAAGLTVSVDPSSSGYLQDYGVDAFLGAIDGTDILLPNLDEGRVLSGRHEPMEVASALANRFPLVVLTLGRDGAIVADARGVQEVSTVPRIDAVDATGAGDAFSAGFLAARSLGASSIDAATAGHRAAAVAVMAAGGRPAHAL</sequence>
<organism evidence="6 7">
    <name type="scientific">Naasia lichenicola</name>
    <dbReference type="NCBI Taxonomy" id="2565933"/>
    <lineage>
        <taxon>Bacteria</taxon>
        <taxon>Bacillati</taxon>
        <taxon>Actinomycetota</taxon>
        <taxon>Actinomycetes</taxon>
        <taxon>Micrococcales</taxon>
        <taxon>Microbacteriaceae</taxon>
        <taxon>Naasia</taxon>
    </lineage>
</organism>
<name>A0A4S4FSA7_9MICO</name>
<dbReference type="PANTHER" id="PTHR43320:SF3">
    <property type="entry name" value="CARBOHYDRATE KINASE PFKB DOMAIN-CONTAINING PROTEIN"/>
    <property type="match status" value="1"/>
</dbReference>
<proteinExistence type="inferred from homology"/>
<dbReference type="InterPro" id="IPR052700">
    <property type="entry name" value="Carb_kinase_PfkB-like"/>
</dbReference>
<evidence type="ECO:0000256" key="3">
    <source>
        <dbReference type="ARBA" id="ARBA00022777"/>
    </source>
</evidence>
<feature type="compositionally biased region" description="Low complexity" evidence="4">
    <location>
        <begin position="71"/>
        <end position="81"/>
    </location>
</feature>